<dbReference type="SUPFAM" id="SSF64307">
    <property type="entry name" value="SirA-like"/>
    <property type="match status" value="1"/>
</dbReference>
<dbReference type="PANTHER" id="PTHR33279">
    <property type="entry name" value="SULFUR CARRIER PROTEIN YEDF-RELATED"/>
    <property type="match status" value="1"/>
</dbReference>
<dbReference type="PANTHER" id="PTHR33279:SF6">
    <property type="entry name" value="SULFUR CARRIER PROTEIN YEDF-RELATED"/>
    <property type="match status" value="1"/>
</dbReference>
<protein>
    <submittedName>
        <fullName evidence="3">UPF0033 protein YrkI</fullName>
    </submittedName>
</protein>
<feature type="domain" description="UPF0033" evidence="2">
    <location>
        <begin position="9"/>
        <end position="33"/>
    </location>
</feature>
<dbReference type="Proteomes" id="UP000501726">
    <property type="component" value="Chromosome"/>
</dbReference>
<evidence type="ECO:0000259" key="2">
    <source>
        <dbReference type="PROSITE" id="PS01148"/>
    </source>
</evidence>
<dbReference type="RefSeq" id="WP_243830864.1">
    <property type="nucleotide sequence ID" value="NZ_AP021889.1"/>
</dbReference>
<comment type="similarity">
    <text evidence="1">Belongs to the sulfur carrier protein TusA family.</text>
</comment>
<reference evidence="4" key="1">
    <citation type="submission" date="2019-11" db="EMBL/GenBank/DDBJ databases">
        <title>Isolation and characterization of two novel species in the genus Thiomicrorhabdus.</title>
        <authorList>
            <person name="Mochizuki J."/>
            <person name="Kojima H."/>
            <person name="Fukui M."/>
        </authorList>
    </citation>
    <scope>NUCLEOTIDE SEQUENCE [LARGE SCALE GENOMIC DNA]</scope>
    <source>
        <strain evidence="4">aks77</strain>
    </source>
</reference>
<dbReference type="Gene3D" id="3.30.110.40">
    <property type="entry name" value="TusA-like domain"/>
    <property type="match status" value="1"/>
</dbReference>
<dbReference type="AlphaFoldDB" id="A0A6F8PSG9"/>
<name>A0A6F8PSG9_9GAMM</name>
<keyword evidence="4" id="KW-1185">Reference proteome</keyword>
<dbReference type="PROSITE" id="PS01148">
    <property type="entry name" value="UPF0033"/>
    <property type="match status" value="1"/>
</dbReference>
<dbReference type="Pfam" id="PF01206">
    <property type="entry name" value="TusA"/>
    <property type="match status" value="1"/>
</dbReference>
<dbReference type="InterPro" id="IPR001455">
    <property type="entry name" value="TusA-like"/>
</dbReference>
<accession>A0A6F8PSG9</accession>
<dbReference type="EMBL" id="AP021889">
    <property type="protein sequence ID" value="BBP44977.1"/>
    <property type="molecule type" value="Genomic_DNA"/>
</dbReference>
<proteinExistence type="inferred from homology"/>
<dbReference type="KEGG" id="tse:THMIRHAS_03500"/>
<evidence type="ECO:0000313" key="3">
    <source>
        <dbReference type="EMBL" id="BBP44977.1"/>
    </source>
</evidence>
<dbReference type="InterPro" id="IPR036868">
    <property type="entry name" value="TusA-like_sf"/>
</dbReference>
<gene>
    <name evidence="3" type="primary">yrkI</name>
    <name evidence="3" type="ORF">THMIRHAS_03500</name>
</gene>
<organism evidence="3 4">
    <name type="scientific">Thiosulfatimonas sediminis</name>
    <dbReference type="NCBI Taxonomy" id="2675054"/>
    <lineage>
        <taxon>Bacteria</taxon>
        <taxon>Pseudomonadati</taxon>
        <taxon>Pseudomonadota</taxon>
        <taxon>Gammaproteobacteria</taxon>
        <taxon>Thiotrichales</taxon>
        <taxon>Piscirickettsiaceae</taxon>
        <taxon>Thiosulfatimonas</taxon>
    </lineage>
</organism>
<evidence type="ECO:0000256" key="1">
    <source>
        <dbReference type="ARBA" id="ARBA00008984"/>
    </source>
</evidence>
<sequence length="81" mass="8886">MLEENVLFIDAKGLKCPMPVIKLQQAVRKAQAGAQIQIACTDKGAENDIGSWARVNKHSITEIHPTDYGLLITLRIKETAA</sequence>
<dbReference type="CDD" id="cd00291">
    <property type="entry name" value="SirA_YedF_YeeD"/>
    <property type="match status" value="1"/>
</dbReference>
<evidence type="ECO:0000313" key="4">
    <source>
        <dbReference type="Proteomes" id="UP000501726"/>
    </source>
</evidence>